<name>A0ABQ4LZU9_9BACL</name>
<dbReference type="InterPro" id="IPR036388">
    <property type="entry name" value="WH-like_DNA-bd_sf"/>
</dbReference>
<dbReference type="SMART" id="SM00347">
    <property type="entry name" value="HTH_MARR"/>
    <property type="match status" value="1"/>
</dbReference>
<keyword evidence="1" id="KW-0805">Transcription regulation</keyword>
<gene>
    <name evidence="5" type="primary">yhjH</name>
    <name evidence="5" type="ORF">J21TS3_36360</name>
</gene>
<evidence type="ECO:0000259" key="4">
    <source>
        <dbReference type="PROSITE" id="PS50995"/>
    </source>
</evidence>
<evidence type="ECO:0000256" key="2">
    <source>
        <dbReference type="ARBA" id="ARBA00023125"/>
    </source>
</evidence>
<dbReference type="EMBL" id="BORW01000022">
    <property type="protein sequence ID" value="GIO68815.1"/>
    <property type="molecule type" value="Genomic_DNA"/>
</dbReference>
<dbReference type="PROSITE" id="PS50995">
    <property type="entry name" value="HTH_MARR_2"/>
    <property type="match status" value="1"/>
</dbReference>
<dbReference type="InterPro" id="IPR036390">
    <property type="entry name" value="WH_DNA-bd_sf"/>
</dbReference>
<comment type="caution">
    <text evidence="5">The sequence shown here is derived from an EMBL/GenBank/DDBJ whole genome shotgun (WGS) entry which is preliminary data.</text>
</comment>
<dbReference type="SUPFAM" id="SSF46785">
    <property type="entry name" value="Winged helix' DNA-binding domain"/>
    <property type="match status" value="1"/>
</dbReference>
<keyword evidence="6" id="KW-1185">Reference proteome</keyword>
<protein>
    <submittedName>
        <fullName evidence="5">HTH-type transcriptional regulator YhjH</fullName>
    </submittedName>
</protein>
<dbReference type="InterPro" id="IPR000835">
    <property type="entry name" value="HTH_MarR-typ"/>
</dbReference>
<feature type="domain" description="HTH marR-type" evidence="4">
    <location>
        <begin position="13"/>
        <end position="156"/>
    </location>
</feature>
<evidence type="ECO:0000313" key="6">
    <source>
        <dbReference type="Proteomes" id="UP000680638"/>
    </source>
</evidence>
<evidence type="ECO:0000313" key="5">
    <source>
        <dbReference type="EMBL" id="GIO68815.1"/>
    </source>
</evidence>
<evidence type="ECO:0000256" key="3">
    <source>
        <dbReference type="ARBA" id="ARBA00023163"/>
    </source>
</evidence>
<organism evidence="5 6">
    <name type="scientific">Paenibacillus cookii</name>
    <dbReference type="NCBI Taxonomy" id="157839"/>
    <lineage>
        <taxon>Bacteria</taxon>
        <taxon>Bacillati</taxon>
        <taxon>Bacillota</taxon>
        <taxon>Bacilli</taxon>
        <taxon>Bacillales</taxon>
        <taxon>Paenibacillaceae</taxon>
        <taxon>Paenibacillus</taxon>
    </lineage>
</organism>
<reference evidence="5 6" key="1">
    <citation type="submission" date="2021-03" db="EMBL/GenBank/DDBJ databases">
        <title>Antimicrobial resistance genes in bacteria isolated from Japanese honey, and their potential for conferring macrolide and lincosamide resistance in the American foulbrood pathogen Paenibacillus larvae.</title>
        <authorList>
            <person name="Okamoto M."/>
            <person name="Kumagai M."/>
            <person name="Kanamori H."/>
            <person name="Takamatsu D."/>
        </authorList>
    </citation>
    <scope>NUCLEOTIDE SEQUENCE [LARGE SCALE GENOMIC DNA]</scope>
    <source>
        <strain evidence="5 6">J21TS3</strain>
    </source>
</reference>
<keyword evidence="2" id="KW-0238">DNA-binding</keyword>
<evidence type="ECO:0000256" key="1">
    <source>
        <dbReference type="ARBA" id="ARBA00023015"/>
    </source>
</evidence>
<dbReference type="InterPro" id="IPR052067">
    <property type="entry name" value="Metal_resp_HTH_trans_reg"/>
</dbReference>
<dbReference type="Pfam" id="PF01047">
    <property type="entry name" value="MarR"/>
    <property type="match status" value="1"/>
</dbReference>
<accession>A0ABQ4LZU9</accession>
<dbReference type="PANTHER" id="PTHR35790">
    <property type="entry name" value="HTH-TYPE TRANSCRIPTIONAL REGULATOR PCHR"/>
    <property type="match status" value="1"/>
</dbReference>
<dbReference type="RefSeq" id="WP_156124486.1">
    <property type="nucleotide sequence ID" value="NZ_BORW01000022.1"/>
</dbReference>
<sequence>MNDTNRMVKIAIHDNFIRFLEQKEQYENRETAVFLEELRKTIEVESTLNMTELHTIACIGEQEPINVTSIAEKMNLSKGNTSKITNKLLNAGWVRKTQLNDNKKEVYFRLTTAGKKLFALHDELHRKEQQRMYEFLDKYSESELDFIKRLLGDLSDFYR</sequence>
<proteinExistence type="predicted"/>
<dbReference type="PANTHER" id="PTHR35790:SF4">
    <property type="entry name" value="HTH-TYPE TRANSCRIPTIONAL REGULATOR PCHR"/>
    <property type="match status" value="1"/>
</dbReference>
<keyword evidence="3" id="KW-0804">Transcription</keyword>
<dbReference type="Gene3D" id="1.10.10.10">
    <property type="entry name" value="Winged helix-like DNA-binding domain superfamily/Winged helix DNA-binding domain"/>
    <property type="match status" value="1"/>
</dbReference>
<dbReference type="Proteomes" id="UP000680638">
    <property type="component" value="Unassembled WGS sequence"/>
</dbReference>